<evidence type="ECO:0000256" key="18">
    <source>
        <dbReference type="ARBA" id="ARBA00031927"/>
    </source>
</evidence>
<evidence type="ECO:0000256" key="9">
    <source>
        <dbReference type="ARBA" id="ARBA00024448"/>
    </source>
</evidence>
<keyword evidence="26" id="KW-1185">Reference proteome</keyword>
<evidence type="ECO:0000256" key="14">
    <source>
        <dbReference type="ARBA" id="ARBA00026218"/>
    </source>
</evidence>
<dbReference type="PRINTS" id="PR01403">
    <property type="entry name" value="8OXTPHPHTASE"/>
</dbReference>
<comment type="catalytic activity">
    <reaction evidence="10">
        <text>2-oxo-dATP + H2O = 2-oxo-dAMP + diphosphate + H(+)</text>
        <dbReference type="Rhea" id="RHEA:31583"/>
        <dbReference type="ChEBI" id="CHEBI:15377"/>
        <dbReference type="ChEBI" id="CHEBI:15378"/>
        <dbReference type="ChEBI" id="CHEBI:33019"/>
        <dbReference type="ChEBI" id="CHEBI:63212"/>
        <dbReference type="ChEBI" id="CHEBI:77897"/>
        <dbReference type="EC" id="3.6.1.56"/>
    </reaction>
    <physiologicalReaction direction="left-to-right" evidence="10">
        <dbReference type="Rhea" id="RHEA:31584"/>
    </physiologicalReaction>
</comment>
<dbReference type="PANTHER" id="PTHR43758:SF2">
    <property type="entry name" value="OXIDIZED PURINE NUCLEOSIDE TRIPHOSPHATE HYDROLASE"/>
    <property type="match status" value="1"/>
</dbReference>
<dbReference type="Proteomes" id="UP001519460">
    <property type="component" value="Unassembled WGS sequence"/>
</dbReference>
<evidence type="ECO:0000256" key="7">
    <source>
        <dbReference type="ARBA" id="ARBA00022842"/>
    </source>
</evidence>
<dbReference type="Pfam" id="PF00293">
    <property type="entry name" value="NUDIX"/>
    <property type="match status" value="1"/>
</dbReference>
<evidence type="ECO:0000256" key="21">
    <source>
        <dbReference type="ARBA" id="ARBA00048894"/>
    </source>
</evidence>
<evidence type="ECO:0000256" key="2">
    <source>
        <dbReference type="ARBA" id="ARBA00004123"/>
    </source>
</evidence>
<reference evidence="25 26" key="1">
    <citation type="journal article" date="2023" name="Sci. Data">
        <title>Genome assembly of the Korean intertidal mud-creeper Batillaria attramentaria.</title>
        <authorList>
            <person name="Patra A.K."/>
            <person name="Ho P.T."/>
            <person name="Jun S."/>
            <person name="Lee S.J."/>
            <person name="Kim Y."/>
            <person name="Won Y.J."/>
        </authorList>
    </citation>
    <scope>NUCLEOTIDE SEQUENCE [LARGE SCALE GENOMIC DNA]</scope>
    <source>
        <strain evidence="25">Wonlab-2016</strain>
    </source>
</reference>
<keyword evidence="8" id="KW-0539">Nucleus</keyword>
<sequence length="158" mass="18096">MVAKKVLSLVFVRDASRILLGLKKRGFGQGWWNGFGGKVEPGETIHEGALRELKEEAGVTGHELQEVGLLKFEFVGDPVLLEVHVFSTTKYTGQPSESEEMKPRWFDVDDLPFSQMWADDSLWFPLLLKGSKFSGYFLFKGHHEILKYTLDEVERLEY</sequence>
<evidence type="ECO:0000256" key="12">
    <source>
        <dbReference type="ARBA" id="ARBA00024596"/>
    </source>
</evidence>
<dbReference type="SUPFAM" id="SSF55811">
    <property type="entry name" value="Nudix"/>
    <property type="match status" value="1"/>
</dbReference>
<keyword evidence="6" id="KW-0378">Hydrolase</keyword>
<evidence type="ECO:0000313" key="25">
    <source>
        <dbReference type="EMBL" id="KAK7484675.1"/>
    </source>
</evidence>
<dbReference type="CDD" id="cd03427">
    <property type="entry name" value="NUDIX_MTH1_Nudt1"/>
    <property type="match status" value="1"/>
</dbReference>
<dbReference type="PROSITE" id="PS00893">
    <property type="entry name" value="NUDIX_BOX"/>
    <property type="match status" value="1"/>
</dbReference>
<evidence type="ECO:0000256" key="5">
    <source>
        <dbReference type="ARBA" id="ARBA00022723"/>
    </source>
</evidence>
<comment type="similarity">
    <text evidence="3">Belongs to the Nudix hydrolase family.</text>
</comment>
<organism evidence="25 26">
    <name type="scientific">Batillaria attramentaria</name>
    <dbReference type="NCBI Taxonomy" id="370345"/>
    <lineage>
        <taxon>Eukaryota</taxon>
        <taxon>Metazoa</taxon>
        <taxon>Spiralia</taxon>
        <taxon>Lophotrochozoa</taxon>
        <taxon>Mollusca</taxon>
        <taxon>Gastropoda</taxon>
        <taxon>Caenogastropoda</taxon>
        <taxon>Sorbeoconcha</taxon>
        <taxon>Cerithioidea</taxon>
        <taxon>Batillariidae</taxon>
        <taxon>Batillaria</taxon>
    </lineage>
</organism>
<comment type="catalytic activity">
    <reaction evidence="20">
        <text>N(6)-methyl-ATP + H2O = N(6)-methyl-AMP + diphosphate + H(+)</text>
        <dbReference type="Rhea" id="RHEA:67608"/>
        <dbReference type="ChEBI" id="CHEBI:15377"/>
        <dbReference type="ChEBI" id="CHEBI:15378"/>
        <dbReference type="ChEBI" id="CHEBI:33019"/>
        <dbReference type="ChEBI" id="CHEBI:144842"/>
        <dbReference type="ChEBI" id="CHEBI:172873"/>
    </reaction>
    <physiologicalReaction direction="left-to-right" evidence="20">
        <dbReference type="Rhea" id="RHEA:67609"/>
    </physiologicalReaction>
</comment>
<evidence type="ECO:0000256" key="13">
    <source>
        <dbReference type="ARBA" id="ARBA00026103"/>
    </source>
</evidence>
<evidence type="ECO:0000256" key="17">
    <source>
        <dbReference type="ARBA" id="ARBA00030682"/>
    </source>
</evidence>
<evidence type="ECO:0000256" key="19">
    <source>
        <dbReference type="ARBA" id="ARBA00032071"/>
    </source>
</evidence>
<evidence type="ECO:0000256" key="11">
    <source>
        <dbReference type="ARBA" id="ARBA00024486"/>
    </source>
</evidence>
<dbReference type="GO" id="GO:0008828">
    <property type="term" value="F:dATP diphosphatase activity"/>
    <property type="evidence" value="ECO:0007669"/>
    <property type="project" value="UniProtKB-EC"/>
</dbReference>
<dbReference type="InterPro" id="IPR020084">
    <property type="entry name" value="NUDIX_hydrolase_CS"/>
</dbReference>
<dbReference type="GO" id="GO:0005634">
    <property type="term" value="C:nucleus"/>
    <property type="evidence" value="ECO:0007669"/>
    <property type="project" value="UniProtKB-SubCell"/>
</dbReference>
<comment type="catalytic activity">
    <reaction evidence="12">
        <text>2-oxo-ATP + H2O = 2-oxo-AMP + diphosphate + H(+)</text>
        <dbReference type="Rhea" id="RHEA:67392"/>
        <dbReference type="ChEBI" id="CHEBI:15377"/>
        <dbReference type="ChEBI" id="CHEBI:15378"/>
        <dbReference type="ChEBI" id="CHEBI:33019"/>
        <dbReference type="ChEBI" id="CHEBI:71395"/>
        <dbReference type="ChEBI" id="CHEBI:172878"/>
    </reaction>
    <physiologicalReaction direction="left-to-right" evidence="12">
        <dbReference type="Rhea" id="RHEA:67393"/>
    </physiologicalReaction>
</comment>
<evidence type="ECO:0000256" key="16">
    <source>
        <dbReference type="ARBA" id="ARBA00030634"/>
    </source>
</evidence>
<dbReference type="InterPro" id="IPR015797">
    <property type="entry name" value="NUDIX_hydrolase-like_dom_sf"/>
</dbReference>
<dbReference type="EC" id="3.6.1.56" evidence="13"/>
<evidence type="ECO:0000256" key="4">
    <source>
        <dbReference type="ARBA" id="ARBA00011245"/>
    </source>
</evidence>
<accession>A0ABD0KC36</accession>
<gene>
    <name evidence="25" type="ORF">BaRGS_00024083</name>
</gene>
<evidence type="ECO:0000256" key="10">
    <source>
        <dbReference type="ARBA" id="ARBA00024459"/>
    </source>
</evidence>
<evidence type="ECO:0000256" key="3">
    <source>
        <dbReference type="ARBA" id="ARBA00005582"/>
    </source>
</evidence>
<dbReference type="EMBL" id="JACVVK020000206">
    <property type="protein sequence ID" value="KAK7484675.1"/>
    <property type="molecule type" value="Genomic_DNA"/>
</dbReference>
<evidence type="ECO:0000256" key="1">
    <source>
        <dbReference type="ARBA" id="ARBA00001946"/>
    </source>
</evidence>
<evidence type="ECO:0000256" key="20">
    <source>
        <dbReference type="ARBA" id="ARBA00048002"/>
    </source>
</evidence>
<name>A0ABD0KC36_9CAEN</name>
<evidence type="ECO:0000256" key="22">
    <source>
        <dbReference type="ARBA" id="ARBA00049032"/>
    </source>
</evidence>
<dbReference type="InterPro" id="IPR003563">
    <property type="entry name" value="8ODP"/>
</dbReference>
<comment type="subunit">
    <text evidence="4">Monomer.</text>
</comment>
<dbReference type="PROSITE" id="PS51462">
    <property type="entry name" value="NUDIX"/>
    <property type="match status" value="1"/>
</dbReference>
<protein>
    <recommendedName>
        <fullName evidence="14">Oxidized purine nucleoside triphosphate hydrolase</fullName>
        <ecNumber evidence="13">3.6.1.56</ecNumber>
    </recommendedName>
    <alternativeName>
        <fullName evidence="18">2-hydroxy-dATP diphosphatase</fullName>
    </alternativeName>
    <alternativeName>
        <fullName evidence="17">7,8-dihydro-8-oxoguanine triphosphatase</fullName>
    </alternativeName>
    <alternativeName>
        <fullName evidence="16">8-oxo-dGTPase</fullName>
    </alternativeName>
    <alternativeName>
        <fullName evidence="19">Methylated purine nucleoside triphosphate hydrolase</fullName>
    </alternativeName>
    <alternativeName>
        <fullName evidence="15">Nucleoside diphosphate-linked moiety X motif 1</fullName>
    </alternativeName>
</protein>
<keyword evidence="7" id="KW-0460">Magnesium</keyword>
<comment type="subcellular location">
    <subcellularLocation>
        <location evidence="2">Nucleus</location>
    </subcellularLocation>
</comment>
<comment type="catalytic activity">
    <reaction evidence="11">
        <text>8-oxo-dGTP + H2O = 8-oxo-dGMP + diphosphate + H(+)</text>
        <dbReference type="Rhea" id="RHEA:31575"/>
        <dbReference type="ChEBI" id="CHEBI:15377"/>
        <dbReference type="ChEBI" id="CHEBI:15378"/>
        <dbReference type="ChEBI" id="CHEBI:33019"/>
        <dbReference type="ChEBI" id="CHEBI:63224"/>
        <dbReference type="ChEBI" id="CHEBI:77896"/>
    </reaction>
    <physiologicalReaction direction="left-to-right" evidence="11">
        <dbReference type="Rhea" id="RHEA:31576"/>
    </physiologicalReaction>
</comment>
<dbReference type="Gene3D" id="3.90.79.10">
    <property type="entry name" value="Nucleoside Triphosphate Pyrophosphohydrolase"/>
    <property type="match status" value="1"/>
</dbReference>
<evidence type="ECO:0000256" key="23">
    <source>
        <dbReference type="ARBA" id="ARBA00053094"/>
    </source>
</evidence>
<evidence type="ECO:0000259" key="24">
    <source>
        <dbReference type="PROSITE" id="PS51462"/>
    </source>
</evidence>
<comment type="function">
    <text evidence="23">Oxidized purine nucleoside triphosphate hydrolase which is a prominent sanitizer of the oxidized nucleotide pool. Catalyzes the hydrolysis of 2-oxo-dATP (2-hydroxy-dATP) into 2-oxo-dAMP. Also has a significant hydrolase activity toward 2-oxo-ATP, 8-oxo-dGTP and 8-oxo-dATP. Through the hydrolysis of oxidized purine nucleoside triphosphates, prevents their incorporation into DNA and the subsequent transversions A:T to C:G and G:C to T:A. Also catalyzes the hydrolysis of methylated purine nucleoside triphosphate preventing their integration into DNA. Through this antimutagenic activity protects cells from oxidative stress.</text>
</comment>
<comment type="caution">
    <text evidence="25">The sequence shown here is derived from an EMBL/GenBank/DDBJ whole genome shotgun (WGS) entry which is preliminary data.</text>
</comment>
<dbReference type="PANTHER" id="PTHR43758">
    <property type="entry name" value="7,8-DIHYDRO-8-OXOGUANINE TRIPHOSPHATASE"/>
    <property type="match status" value="1"/>
</dbReference>
<comment type="catalytic activity">
    <reaction evidence="21">
        <text>O(6)-methyl-dGTP + H2O = O(6)-methyl-dGMP + diphosphate + H(+)</text>
        <dbReference type="Rhea" id="RHEA:67600"/>
        <dbReference type="ChEBI" id="CHEBI:15377"/>
        <dbReference type="ChEBI" id="CHEBI:15378"/>
        <dbReference type="ChEBI" id="CHEBI:33019"/>
        <dbReference type="ChEBI" id="CHEBI:169974"/>
        <dbReference type="ChEBI" id="CHEBI:169975"/>
    </reaction>
    <physiologicalReaction direction="left-to-right" evidence="21">
        <dbReference type="Rhea" id="RHEA:67601"/>
    </physiologicalReaction>
</comment>
<comment type="catalytic activity">
    <reaction evidence="22">
        <text>N(6)-methyl-dATP + H2O = N(6)-methyl-dAMP + diphosphate + H(+)</text>
        <dbReference type="Rhea" id="RHEA:67604"/>
        <dbReference type="ChEBI" id="CHEBI:15377"/>
        <dbReference type="ChEBI" id="CHEBI:15378"/>
        <dbReference type="ChEBI" id="CHEBI:33019"/>
        <dbReference type="ChEBI" id="CHEBI:169976"/>
        <dbReference type="ChEBI" id="CHEBI:172872"/>
    </reaction>
    <physiologicalReaction direction="left-to-right" evidence="22">
        <dbReference type="Rhea" id="RHEA:67605"/>
    </physiologicalReaction>
</comment>
<dbReference type="AlphaFoldDB" id="A0ABD0KC36"/>
<evidence type="ECO:0000256" key="6">
    <source>
        <dbReference type="ARBA" id="ARBA00022801"/>
    </source>
</evidence>
<feature type="domain" description="Nudix hydrolase" evidence="24">
    <location>
        <begin position="1"/>
        <end position="129"/>
    </location>
</feature>
<evidence type="ECO:0000313" key="26">
    <source>
        <dbReference type="Proteomes" id="UP001519460"/>
    </source>
</evidence>
<keyword evidence="5" id="KW-0479">Metal-binding</keyword>
<dbReference type="GO" id="GO:0046872">
    <property type="term" value="F:metal ion binding"/>
    <property type="evidence" value="ECO:0007669"/>
    <property type="project" value="UniProtKB-KW"/>
</dbReference>
<proteinExistence type="inferred from homology"/>
<dbReference type="InterPro" id="IPR000086">
    <property type="entry name" value="NUDIX_hydrolase_dom"/>
</dbReference>
<comment type="cofactor">
    <cofactor evidence="1">
        <name>Mg(2+)</name>
        <dbReference type="ChEBI" id="CHEBI:18420"/>
    </cofactor>
</comment>
<evidence type="ECO:0000256" key="8">
    <source>
        <dbReference type="ARBA" id="ARBA00023242"/>
    </source>
</evidence>
<evidence type="ECO:0000256" key="15">
    <source>
        <dbReference type="ARBA" id="ARBA00029673"/>
    </source>
</evidence>
<comment type="catalytic activity">
    <reaction evidence="9">
        <text>8-oxo-dATP + H2O = 8-oxo-dAMP + diphosphate + H(+)</text>
        <dbReference type="Rhea" id="RHEA:65396"/>
        <dbReference type="ChEBI" id="CHEBI:15377"/>
        <dbReference type="ChEBI" id="CHEBI:15378"/>
        <dbReference type="ChEBI" id="CHEBI:33019"/>
        <dbReference type="ChEBI" id="CHEBI:71361"/>
        <dbReference type="ChEBI" id="CHEBI:172871"/>
    </reaction>
    <physiologicalReaction direction="left-to-right" evidence="9">
        <dbReference type="Rhea" id="RHEA:65397"/>
    </physiologicalReaction>
</comment>